<dbReference type="Gene3D" id="3.30.70.330">
    <property type="match status" value="4"/>
</dbReference>
<comment type="subcellular location">
    <subcellularLocation>
        <location evidence="1">Nucleus</location>
    </subcellularLocation>
</comment>
<evidence type="ECO:0000256" key="2">
    <source>
        <dbReference type="ARBA" id="ARBA00022664"/>
    </source>
</evidence>
<dbReference type="CDD" id="cd12296">
    <property type="entry name" value="RRM1_Prp24"/>
    <property type="match status" value="1"/>
</dbReference>
<comment type="caution">
    <text evidence="12">The sequence shown here is derived from an EMBL/GenBank/DDBJ whole genome shotgun (WGS) entry which is preliminary data.</text>
</comment>
<gene>
    <name evidence="12" type="ORF">BDN70DRAFT_799974</name>
</gene>
<dbReference type="FunFam" id="3.30.70.330:FF:000365">
    <property type="entry name" value="U4/U6 snRNA-associated-splicing factor PRP24"/>
    <property type="match status" value="1"/>
</dbReference>
<dbReference type="SMART" id="SM00360">
    <property type="entry name" value="RRM"/>
    <property type="match status" value="4"/>
</dbReference>
<evidence type="ECO:0000256" key="6">
    <source>
        <dbReference type="ARBA" id="ARBA00023242"/>
    </source>
</evidence>
<dbReference type="InterPro" id="IPR011990">
    <property type="entry name" value="TPR-like_helical_dom_sf"/>
</dbReference>
<feature type="compositionally biased region" description="Polar residues" evidence="10">
    <location>
        <begin position="971"/>
        <end position="983"/>
    </location>
</feature>
<evidence type="ECO:0000256" key="10">
    <source>
        <dbReference type="SAM" id="MobiDB-lite"/>
    </source>
</evidence>
<evidence type="ECO:0000256" key="5">
    <source>
        <dbReference type="ARBA" id="ARBA00023187"/>
    </source>
</evidence>
<comment type="function">
    <text evidence="7">Functions as a recycling factor of the spliceosome, a machinery that forms on each precursor-messenger RNA (pre-mRNA) and catalyzes the removal of introns. Chaperones the re-annealing of U4 and U6 snRNAs (small nuclear RNAs) released from previous rounds of splicing, an initial step in reforming the U4/U6-U5 tri-snRNP (small nuclear ribonucleoprotein) that can reassemble into another spliceosome complex; this step involves binding U6 and facilitating the unwinding of the U6 internal stem loop, followed by base-pairing of U6 to U4.</text>
</comment>
<feature type="region of interest" description="Disordered" evidence="10">
    <location>
        <begin position="968"/>
        <end position="1041"/>
    </location>
</feature>
<keyword evidence="6" id="KW-0539">Nucleus</keyword>
<keyword evidence="3" id="KW-0677">Repeat</keyword>
<evidence type="ECO:0000259" key="11">
    <source>
        <dbReference type="PROSITE" id="PS50102"/>
    </source>
</evidence>
<evidence type="ECO:0000256" key="1">
    <source>
        <dbReference type="ARBA" id="ARBA00004123"/>
    </source>
</evidence>
<dbReference type="GO" id="GO:0008380">
    <property type="term" value="P:RNA splicing"/>
    <property type="evidence" value="ECO:0007669"/>
    <property type="project" value="UniProtKB-KW"/>
</dbReference>
<keyword evidence="13" id="KW-1185">Reference proteome</keyword>
<feature type="compositionally biased region" description="Polar residues" evidence="10">
    <location>
        <begin position="1015"/>
        <end position="1028"/>
    </location>
</feature>
<feature type="domain" description="RRM" evidence="11">
    <location>
        <begin position="800"/>
        <end position="876"/>
    </location>
</feature>
<evidence type="ECO:0000313" key="12">
    <source>
        <dbReference type="EMBL" id="KAF9483427.1"/>
    </source>
</evidence>
<dbReference type="PROSITE" id="PS50102">
    <property type="entry name" value="RRM"/>
    <property type="match status" value="3"/>
</dbReference>
<protein>
    <recommendedName>
        <fullName evidence="8">U4/U6 snRNA-associated-splicing factor PRP24</fullName>
    </recommendedName>
</protein>
<feature type="domain" description="RRM" evidence="11">
    <location>
        <begin position="635"/>
        <end position="708"/>
    </location>
</feature>
<evidence type="ECO:0000256" key="7">
    <source>
        <dbReference type="ARBA" id="ARBA00093374"/>
    </source>
</evidence>
<dbReference type="AlphaFoldDB" id="A0A9P6CXW6"/>
<reference evidence="12" key="1">
    <citation type="submission" date="2020-11" db="EMBL/GenBank/DDBJ databases">
        <authorList>
            <consortium name="DOE Joint Genome Institute"/>
            <person name="Ahrendt S."/>
            <person name="Riley R."/>
            <person name="Andreopoulos W."/>
            <person name="Labutti K."/>
            <person name="Pangilinan J."/>
            <person name="Ruiz-Duenas F.J."/>
            <person name="Barrasa J.M."/>
            <person name="Sanchez-Garcia M."/>
            <person name="Camarero S."/>
            <person name="Miyauchi S."/>
            <person name="Serrano A."/>
            <person name="Linde D."/>
            <person name="Babiker R."/>
            <person name="Drula E."/>
            <person name="Ayuso-Fernandez I."/>
            <person name="Pacheco R."/>
            <person name="Padilla G."/>
            <person name="Ferreira P."/>
            <person name="Barriuso J."/>
            <person name="Kellner H."/>
            <person name="Castanera R."/>
            <person name="Alfaro M."/>
            <person name="Ramirez L."/>
            <person name="Pisabarro A.G."/>
            <person name="Kuo A."/>
            <person name="Tritt A."/>
            <person name="Lipzen A."/>
            <person name="He G."/>
            <person name="Yan M."/>
            <person name="Ng V."/>
            <person name="Cullen D."/>
            <person name="Martin F."/>
            <person name="Rosso M.-N."/>
            <person name="Henrissat B."/>
            <person name="Hibbett D."/>
            <person name="Martinez A.T."/>
            <person name="Grigoriev I.V."/>
        </authorList>
    </citation>
    <scope>NUCLEOTIDE SEQUENCE</scope>
    <source>
        <strain evidence="12">CIRM-BRFM 674</strain>
    </source>
</reference>
<dbReference type="Pfam" id="PF00076">
    <property type="entry name" value="RRM_1"/>
    <property type="match status" value="3"/>
</dbReference>
<sequence>MNESESLDALANILTTLAEKPYDVAAHSQHIRLAQSLEGMENEAQSAMEMMVQIMAVGDEVWLPVLSAKEQAVDLETEEGVQELLAMYARAENDYLSIPILQKHLNFLIERHGIYAAEDKVKPEALGEIFSTAWTREAIENVVKKGTGHLMQSFKLWDTQRDWEMEMLESSSKAERPALVEHVRNFLLARLQQPHPNIEESFQTYSSFTTNYLPPQEYESILVAASKIRGQSIRNLDRRDRLETNITNSGGSLEAYHQYIGYERRAKYPDIFVTRGIHERAISEAAKRRFAEEIGAEGALRTFWTSYLDALVSGYAGVEEELEVHRRAVRSVPGSGEVWARYIRFLERIEVPPEGLETVAGNHFTAYHDFPLLIIFSAEIYDRALETNLVQSDIEQLAPLVLSRAGYEKRRLESGNGDEDTLPTLVAVLENGIALAYAASKSIDPKLRIEKFLATIYESAELIDSVFEIWKAAAKHSKSSYTVWLNYTDALIKHQRFEQARQVFLDVHTKQLDWPEAIWEAWLTFEHLHGSVEEIEVALDKIENAQYQTNMRRAKDAANTYAAQVVSAVQMEISAPEPVVAAAPTDITEAPMEVDQPASERGTKRSLEEESQSDVHKKPRIEQKPAPLKRDRENSTVFVADLPQGVTEEDLKNLFKDCGNVREVKITQLSQALVATVEFFERDSVPAALTKDKKRLHDQEISVHLAWRSTLYVTNFPESADDAFMRDLFGKYGTIFDVRWPSKKFKTTRRFCYVQFTSPDAAQQSLELHGRELEPNLPLNVYLSNPERKKERTDQDANEREVYVAGLSRFTTKADLEKLFATYGPVKDVRIALEDNGHAKGFAFIEFEDPKDAQTSLAANNHELKKRRIAVTLADSRVRARHKSEIGLSRVAEARNRSVRVKNLPPATQEGLLQQVLEKIIPVKRVEVFNDKQEAVVELENPADAGRLLLRTEPIVFGSNTLDLTEDVPTVRSSGASHQSEGSTLFKPRRLGPSKPKAGLGFKKSGNLGRPDVSSAAQSTPVASSSKGKGQDDFRKMLEKK</sequence>
<dbReference type="InterPro" id="IPR034398">
    <property type="entry name" value="Prp24_RRM2"/>
</dbReference>
<feature type="region of interest" description="Disordered" evidence="10">
    <location>
        <begin position="587"/>
        <end position="633"/>
    </location>
</feature>
<feature type="compositionally biased region" description="Basic and acidic residues" evidence="10">
    <location>
        <begin position="1029"/>
        <end position="1041"/>
    </location>
</feature>
<evidence type="ECO:0000256" key="8">
    <source>
        <dbReference type="ARBA" id="ARBA00093627"/>
    </source>
</evidence>
<evidence type="ECO:0000256" key="4">
    <source>
        <dbReference type="ARBA" id="ARBA00022884"/>
    </source>
</evidence>
<organism evidence="12 13">
    <name type="scientific">Pholiota conissans</name>
    <dbReference type="NCBI Taxonomy" id="109636"/>
    <lineage>
        <taxon>Eukaryota</taxon>
        <taxon>Fungi</taxon>
        <taxon>Dikarya</taxon>
        <taxon>Basidiomycota</taxon>
        <taxon>Agaricomycotina</taxon>
        <taxon>Agaricomycetes</taxon>
        <taxon>Agaricomycetidae</taxon>
        <taxon>Agaricales</taxon>
        <taxon>Agaricineae</taxon>
        <taxon>Strophariaceae</taxon>
        <taxon>Pholiota</taxon>
    </lineage>
</organism>
<feature type="domain" description="RRM" evidence="11">
    <location>
        <begin position="709"/>
        <end position="786"/>
    </location>
</feature>
<dbReference type="InterPro" id="IPR000504">
    <property type="entry name" value="RRM_dom"/>
</dbReference>
<dbReference type="InterPro" id="IPR012677">
    <property type="entry name" value="Nucleotide-bd_a/b_plait_sf"/>
</dbReference>
<dbReference type="OrthoDB" id="360390at2759"/>
<proteinExistence type="predicted"/>
<dbReference type="SUPFAM" id="SSF48452">
    <property type="entry name" value="TPR-like"/>
    <property type="match status" value="1"/>
</dbReference>
<dbReference type="InterPro" id="IPR003107">
    <property type="entry name" value="HAT"/>
</dbReference>
<dbReference type="PANTHER" id="PTHR24012">
    <property type="entry name" value="RNA BINDING PROTEIN"/>
    <property type="match status" value="1"/>
</dbReference>
<keyword evidence="5" id="KW-0508">mRNA splicing</keyword>
<accession>A0A9P6CXW6</accession>
<evidence type="ECO:0000256" key="3">
    <source>
        <dbReference type="ARBA" id="ARBA00022737"/>
    </source>
</evidence>
<dbReference type="CDD" id="cd12297">
    <property type="entry name" value="RRM2_Prp24"/>
    <property type="match status" value="1"/>
</dbReference>
<dbReference type="CDD" id="cd00590">
    <property type="entry name" value="RRM_SF"/>
    <property type="match status" value="1"/>
</dbReference>
<dbReference type="Proteomes" id="UP000807469">
    <property type="component" value="Unassembled WGS sequence"/>
</dbReference>
<dbReference type="GO" id="GO:0005688">
    <property type="term" value="C:U6 snRNP"/>
    <property type="evidence" value="ECO:0007669"/>
    <property type="project" value="UniProtKB-ARBA"/>
</dbReference>
<evidence type="ECO:0000256" key="9">
    <source>
        <dbReference type="PROSITE-ProRule" id="PRU00176"/>
    </source>
</evidence>
<dbReference type="EMBL" id="MU155154">
    <property type="protein sequence ID" value="KAF9483427.1"/>
    <property type="molecule type" value="Genomic_DNA"/>
</dbReference>
<dbReference type="SUPFAM" id="SSF54928">
    <property type="entry name" value="RNA-binding domain, RBD"/>
    <property type="match status" value="3"/>
</dbReference>
<dbReference type="SMART" id="SM00386">
    <property type="entry name" value="HAT"/>
    <property type="match status" value="3"/>
</dbReference>
<dbReference type="GO" id="GO:0003723">
    <property type="term" value="F:RNA binding"/>
    <property type="evidence" value="ECO:0007669"/>
    <property type="project" value="UniProtKB-UniRule"/>
</dbReference>
<dbReference type="InterPro" id="IPR035979">
    <property type="entry name" value="RBD_domain_sf"/>
</dbReference>
<name>A0A9P6CXW6_9AGAR</name>
<dbReference type="Pfam" id="PF23085">
    <property type="entry name" value="RRM_PARP14_3"/>
    <property type="match status" value="1"/>
</dbReference>
<feature type="compositionally biased region" description="Basic and acidic residues" evidence="10">
    <location>
        <begin position="601"/>
        <end position="633"/>
    </location>
</feature>
<dbReference type="GO" id="GO:0006397">
    <property type="term" value="P:mRNA processing"/>
    <property type="evidence" value="ECO:0007669"/>
    <property type="project" value="UniProtKB-KW"/>
</dbReference>
<keyword evidence="2" id="KW-0507">mRNA processing</keyword>
<evidence type="ECO:0000313" key="13">
    <source>
        <dbReference type="Proteomes" id="UP000807469"/>
    </source>
</evidence>
<dbReference type="Gene3D" id="1.25.40.10">
    <property type="entry name" value="Tetratricopeptide repeat domain"/>
    <property type="match status" value="3"/>
</dbReference>
<dbReference type="InterPro" id="IPR034397">
    <property type="entry name" value="Prp24_RRM1"/>
</dbReference>
<keyword evidence="4 9" id="KW-0694">RNA-binding</keyword>